<evidence type="ECO:0000313" key="2">
    <source>
        <dbReference type="Proteomes" id="UP000237105"/>
    </source>
</evidence>
<protein>
    <submittedName>
        <fullName evidence="1">Uncharacterized protein</fullName>
    </submittedName>
</protein>
<organism evidence="1 2">
    <name type="scientific">Parasponia andersonii</name>
    <name type="common">Sponia andersonii</name>
    <dbReference type="NCBI Taxonomy" id="3476"/>
    <lineage>
        <taxon>Eukaryota</taxon>
        <taxon>Viridiplantae</taxon>
        <taxon>Streptophyta</taxon>
        <taxon>Embryophyta</taxon>
        <taxon>Tracheophyta</taxon>
        <taxon>Spermatophyta</taxon>
        <taxon>Magnoliopsida</taxon>
        <taxon>eudicotyledons</taxon>
        <taxon>Gunneridae</taxon>
        <taxon>Pentapetalae</taxon>
        <taxon>rosids</taxon>
        <taxon>fabids</taxon>
        <taxon>Rosales</taxon>
        <taxon>Cannabaceae</taxon>
        <taxon>Parasponia</taxon>
    </lineage>
</organism>
<name>A0A2P5DUA5_PARAD</name>
<reference evidence="2" key="1">
    <citation type="submission" date="2016-06" db="EMBL/GenBank/DDBJ databases">
        <title>Parallel loss of symbiosis genes in relatives of nitrogen-fixing non-legume Parasponia.</title>
        <authorList>
            <person name="Van Velzen R."/>
            <person name="Holmer R."/>
            <person name="Bu F."/>
            <person name="Rutten L."/>
            <person name="Van Zeijl A."/>
            <person name="Liu W."/>
            <person name="Santuari L."/>
            <person name="Cao Q."/>
            <person name="Sharma T."/>
            <person name="Shen D."/>
            <person name="Roswanjaya Y."/>
            <person name="Wardhani T."/>
            <person name="Kalhor M.S."/>
            <person name="Jansen J."/>
            <person name="Van den Hoogen J."/>
            <person name="Gungor B."/>
            <person name="Hartog M."/>
            <person name="Hontelez J."/>
            <person name="Verver J."/>
            <person name="Yang W.-C."/>
            <person name="Schijlen E."/>
            <person name="Repin R."/>
            <person name="Schilthuizen M."/>
            <person name="Schranz E."/>
            <person name="Heidstra R."/>
            <person name="Miyata K."/>
            <person name="Fedorova E."/>
            <person name="Kohlen W."/>
            <person name="Bisseling T."/>
            <person name="Smit S."/>
            <person name="Geurts R."/>
        </authorList>
    </citation>
    <scope>NUCLEOTIDE SEQUENCE [LARGE SCALE GENOMIC DNA]</scope>
    <source>
        <strain evidence="2">cv. WU1-14</strain>
    </source>
</reference>
<dbReference type="Proteomes" id="UP000237105">
    <property type="component" value="Unassembled WGS sequence"/>
</dbReference>
<keyword evidence="2" id="KW-1185">Reference proteome</keyword>
<comment type="caution">
    <text evidence="1">The sequence shown here is derived from an EMBL/GenBank/DDBJ whole genome shotgun (WGS) entry which is preliminary data.</text>
</comment>
<dbReference type="EMBL" id="JXTB01000016">
    <property type="protein sequence ID" value="PON76865.1"/>
    <property type="molecule type" value="Genomic_DNA"/>
</dbReference>
<proteinExistence type="predicted"/>
<dbReference type="AlphaFoldDB" id="A0A2P5DUA5"/>
<sequence>MNFKTQNRDDVAPAEVNNIDELLRESRVVTQDYFLVDDDEFEDDTLEEYNDEKIKIVDNDTSSEENNNKFDNEVVHLLVLGRVVIDLTPKERVREETRGIAIEKEIRRAKVTKLKVQHDKQTGKLVLKHGKIFLNLLAKLVRDTIPASTLAWKDVKKEDLDLIFERLDRKFDYPWDNVIFMDSIEQSIMHYLRDWRNNMKVHFITVGGKEALAAAKAKPYKNILEDH</sequence>
<dbReference type="OrthoDB" id="1745817at2759"/>
<evidence type="ECO:0000313" key="1">
    <source>
        <dbReference type="EMBL" id="PON76865.1"/>
    </source>
</evidence>
<accession>A0A2P5DUA5</accession>
<gene>
    <name evidence="1" type="ORF">PanWU01x14_031850</name>
</gene>